<dbReference type="GO" id="GO:0005739">
    <property type="term" value="C:mitochondrion"/>
    <property type="evidence" value="ECO:0007669"/>
    <property type="project" value="TreeGrafter"/>
</dbReference>
<comment type="similarity">
    <text evidence="1">Belongs to the saccharopine dehydrogenase family.</text>
</comment>
<sequence length="427" mass="45479">MSIREFDLVLLGCTGDAGQAVAHTVARCAPKGLRWALAGRSEKKLKDLAAAVEAKSGQGNDDQVKVEWVIADCSSSDQMHALASRTVVILSLAGPYALLGERVVEACVAEHTHFADITGEVYWVAAMKERYGEFAARAGVCICSFCGYDCIPVELSIHECAHALAADDRLQKVECVSSFTGTGGMPHGTLMTMLDMFTLSQSVLIARGLWGFLASSERMHAVRSVLRSALPFSWSRATGTFTVPHVMFSITTPVVHASAWRAGFGGLRFVDRQRVPGIRGLDTSVWTLFGLVPIVLTLTLIALTALPLLALSLALSLSSSVYKAIERALLRYSYPGDETAVVTVLTTATAASGAVVSAEFECAGDPGIWCTAKLAAETAMHMATRPQTLPKGFVTPSAMGQALVAHLRAAGVRIETKRAAPHASKQE</sequence>
<dbReference type="InterPro" id="IPR005097">
    <property type="entry name" value="Sacchrp_dh_NADP-bd"/>
</dbReference>
<protein>
    <recommendedName>
        <fullName evidence="3">Saccharopine dehydrogenase NADP binding domain-containing protein</fullName>
    </recommendedName>
</protein>
<feature type="domain" description="Saccharopine dehydrogenase NADP binding" evidence="3">
    <location>
        <begin position="9"/>
        <end position="142"/>
    </location>
</feature>
<feature type="transmembrane region" description="Helical" evidence="2">
    <location>
        <begin position="286"/>
        <end position="317"/>
    </location>
</feature>
<dbReference type="InterPro" id="IPR036291">
    <property type="entry name" value="NAD(P)-bd_dom_sf"/>
</dbReference>
<proteinExistence type="inferred from homology"/>
<dbReference type="AlphaFoldDB" id="A0A7S4C3G2"/>
<dbReference type="PANTHER" id="PTHR12286:SF5">
    <property type="entry name" value="SACCHAROPINE DEHYDROGENASE-LIKE OXIDOREDUCTASE"/>
    <property type="match status" value="1"/>
</dbReference>
<evidence type="ECO:0000259" key="3">
    <source>
        <dbReference type="Pfam" id="PF03435"/>
    </source>
</evidence>
<organism evidence="4">
    <name type="scientific">Chrysotila carterae</name>
    <name type="common">Marine alga</name>
    <name type="synonym">Syracosphaera carterae</name>
    <dbReference type="NCBI Taxonomy" id="13221"/>
    <lineage>
        <taxon>Eukaryota</taxon>
        <taxon>Haptista</taxon>
        <taxon>Haptophyta</taxon>
        <taxon>Prymnesiophyceae</taxon>
        <taxon>Isochrysidales</taxon>
        <taxon>Isochrysidaceae</taxon>
        <taxon>Chrysotila</taxon>
    </lineage>
</organism>
<accession>A0A7S4C3G2</accession>
<keyword evidence="2" id="KW-0812">Transmembrane</keyword>
<gene>
    <name evidence="4" type="ORF">PCAR00345_LOCUS38461</name>
</gene>
<reference evidence="4" key="1">
    <citation type="submission" date="2021-01" db="EMBL/GenBank/DDBJ databases">
        <authorList>
            <person name="Corre E."/>
            <person name="Pelletier E."/>
            <person name="Niang G."/>
            <person name="Scheremetjew M."/>
            <person name="Finn R."/>
            <person name="Kale V."/>
            <person name="Holt S."/>
            <person name="Cochrane G."/>
            <person name="Meng A."/>
            <person name="Brown T."/>
            <person name="Cohen L."/>
        </authorList>
    </citation>
    <scope>NUCLEOTIDE SEQUENCE</scope>
    <source>
        <strain evidence="4">CCMP645</strain>
    </source>
</reference>
<keyword evidence="2" id="KW-1133">Transmembrane helix</keyword>
<name>A0A7S4C3G2_CHRCT</name>
<evidence type="ECO:0000256" key="2">
    <source>
        <dbReference type="SAM" id="Phobius"/>
    </source>
</evidence>
<dbReference type="GO" id="GO:0005811">
    <property type="term" value="C:lipid droplet"/>
    <property type="evidence" value="ECO:0007669"/>
    <property type="project" value="TreeGrafter"/>
</dbReference>
<dbReference type="InterPro" id="IPR051276">
    <property type="entry name" value="Saccharopine_DH-like_oxidrdct"/>
</dbReference>
<evidence type="ECO:0000256" key="1">
    <source>
        <dbReference type="ARBA" id="ARBA00038048"/>
    </source>
</evidence>
<evidence type="ECO:0000313" key="4">
    <source>
        <dbReference type="EMBL" id="CAE0785753.1"/>
    </source>
</evidence>
<dbReference type="GO" id="GO:0005886">
    <property type="term" value="C:plasma membrane"/>
    <property type="evidence" value="ECO:0007669"/>
    <property type="project" value="TreeGrafter"/>
</dbReference>
<dbReference type="EMBL" id="HBIZ01062091">
    <property type="protein sequence ID" value="CAE0785753.1"/>
    <property type="molecule type" value="Transcribed_RNA"/>
</dbReference>
<dbReference type="GO" id="GO:0009247">
    <property type="term" value="P:glycolipid biosynthetic process"/>
    <property type="evidence" value="ECO:0007669"/>
    <property type="project" value="TreeGrafter"/>
</dbReference>
<dbReference type="Pfam" id="PF03435">
    <property type="entry name" value="Sacchrp_dh_NADP"/>
    <property type="match status" value="1"/>
</dbReference>
<dbReference type="SUPFAM" id="SSF51735">
    <property type="entry name" value="NAD(P)-binding Rossmann-fold domains"/>
    <property type="match status" value="1"/>
</dbReference>
<keyword evidence="2" id="KW-0472">Membrane</keyword>
<dbReference type="Gene3D" id="3.40.50.720">
    <property type="entry name" value="NAD(P)-binding Rossmann-like Domain"/>
    <property type="match status" value="1"/>
</dbReference>
<dbReference type="PANTHER" id="PTHR12286">
    <property type="entry name" value="SACCHAROPINE DEHYDROGENASE-LIKE OXIDOREDUCTASE"/>
    <property type="match status" value="1"/>
</dbReference>